<dbReference type="EMBL" id="JBICBT010001068">
    <property type="protein sequence ID" value="KAL3084871.1"/>
    <property type="molecule type" value="Genomic_DNA"/>
</dbReference>
<reference evidence="8 9" key="1">
    <citation type="submission" date="2024-10" db="EMBL/GenBank/DDBJ databases">
        <authorList>
            <person name="Kim D."/>
        </authorList>
    </citation>
    <scope>NUCLEOTIDE SEQUENCE [LARGE SCALE GENOMIC DNA]</scope>
    <source>
        <strain evidence="8">BH-2024</strain>
    </source>
</reference>
<keyword evidence="3 7" id="KW-0812">Transmembrane</keyword>
<name>A0ABD2J012_9BILA</name>
<feature type="region of interest" description="Disordered" evidence="6">
    <location>
        <begin position="483"/>
        <end position="514"/>
    </location>
</feature>
<evidence type="ECO:0000313" key="8">
    <source>
        <dbReference type="EMBL" id="KAL3084871.1"/>
    </source>
</evidence>
<proteinExistence type="predicted"/>
<accession>A0ABD2J012</accession>
<dbReference type="InterPro" id="IPR007533">
    <property type="entry name" value="Cyt_c_oxidase_assmbl_CtaG"/>
</dbReference>
<evidence type="ECO:0000256" key="2">
    <source>
        <dbReference type="ARBA" id="ARBA00004243"/>
    </source>
</evidence>
<gene>
    <name evidence="8" type="ORF">niasHT_034506</name>
</gene>
<evidence type="ECO:0000256" key="1">
    <source>
        <dbReference type="ARBA" id="ARBA00004007"/>
    </source>
</evidence>
<dbReference type="Proteomes" id="UP001620626">
    <property type="component" value="Unassembled WGS sequence"/>
</dbReference>
<dbReference type="Gene3D" id="2.60.370.10">
    <property type="entry name" value="Ctag/Cox11"/>
    <property type="match status" value="2"/>
</dbReference>
<evidence type="ECO:0000256" key="3">
    <source>
        <dbReference type="ARBA" id="ARBA00022692"/>
    </source>
</evidence>
<dbReference type="AlphaFoldDB" id="A0ABD2J012"/>
<feature type="compositionally biased region" description="Basic and acidic residues" evidence="6">
    <location>
        <begin position="504"/>
        <end position="514"/>
    </location>
</feature>
<comment type="subcellular location">
    <subcellularLocation>
        <location evidence="2">Mitochondrion inner membrane</location>
        <topology evidence="2">Single-pass membrane protein</topology>
        <orientation evidence="2">Intermembrane side</orientation>
    </subcellularLocation>
</comment>
<keyword evidence="4 7" id="KW-1133">Transmembrane helix</keyword>
<sequence length="514" mass="58375">MLFVMLATKIAGAAPVTTVCRCLGTILNRHRGPILLTNRTVSFYTLFNRRRSPPSLHLMTDRQRRIDEAFRGLGWVFIMVGVTFAALPLYRMFCESTGFGGTTNVAKALEHIEQMNTVPERLIRVRFNADVNSSMQWKFKPVQNEIYVNPGETALAFFTAENPSDRPIVGISTYNLTPFQAAYYFNKVIQFLVGSVKGHDSVAVRSSTRMSVSNDRMPYSPREHLTGQITCTQHGVERCIRKMYRALDLGTRLALSNRFCVRKITEKSNSGRRLTVNTLQTMKRARQSEKLGEFPEIEFAVNTMGVTVYCPRHLQTPWFVPWDQPGRCSSCRSGTVELDYIIQPEGVTIFSNRLKTDGENFVPFDAIGKLPQVFGKTIANLLVDFADRAKFRIRARNKVFTLPLRHPEVHAAGPSLEEAIQCFCFDEQILRPGETVDLPVFFYIDPEYVNDPQLEYIDDMMLSYTFFESKSNLVLPSPFDPTNRPLLKSNNGTGESSKNGNELVQEKRQLLEKA</sequence>
<comment type="function">
    <text evidence="1">Exerts its effect at some terminal stage of cytochrome c oxidase synthesis, probably by being involved in the insertion of the copper B into subunit I.</text>
</comment>
<feature type="transmembrane region" description="Helical" evidence="7">
    <location>
        <begin position="72"/>
        <end position="90"/>
    </location>
</feature>
<organism evidence="8 9">
    <name type="scientific">Heterodera trifolii</name>
    <dbReference type="NCBI Taxonomy" id="157864"/>
    <lineage>
        <taxon>Eukaryota</taxon>
        <taxon>Metazoa</taxon>
        <taxon>Ecdysozoa</taxon>
        <taxon>Nematoda</taxon>
        <taxon>Chromadorea</taxon>
        <taxon>Rhabditida</taxon>
        <taxon>Tylenchina</taxon>
        <taxon>Tylenchomorpha</taxon>
        <taxon>Tylenchoidea</taxon>
        <taxon>Heteroderidae</taxon>
        <taxon>Heteroderinae</taxon>
        <taxon>Heterodera</taxon>
    </lineage>
</organism>
<dbReference type="GO" id="GO:0005743">
    <property type="term" value="C:mitochondrial inner membrane"/>
    <property type="evidence" value="ECO:0007669"/>
    <property type="project" value="UniProtKB-SubCell"/>
</dbReference>
<dbReference type="InterPro" id="IPR023471">
    <property type="entry name" value="CtaG/Cox11_dom_sf"/>
</dbReference>
<evidence type="ECO:0000313" key="9">
    <source>
        <dbReference type="Proteomes" id="UP001620626"/>
    </source>
</evidence>
<protein>
    <recommendedName>
        <fullName evidence="10">Cytochrome c oxidase assembly protein CtaG/Cox11</fullName>
    </recommendedName>
</protein>
<dbReference type="PANTHER" id="PTHR21320">
    <property type="entry name" value="CYTOCHROME C OXIDASE ASSEMBLY PROTEIN COX11-RELATED"/>
    <property type="match status" value="1"/>
</dbReference>
<dbReference type="Pfam" id="PF04442">
    <property type="entry name" value="CtaG_Cox11"/>
    <property type="match status" value="2"/>
</dbReference>
<dbReference type="SUPFAM" id="SSF110111">
    <property type="entry name" value="Ctag/Cox11"/>
    <property type="match status" value="2"/>
</dbReference>
<evidence type="ECO:0000256" key="6">
    <source>
        <dbReference type="SAM" id="MobiDB-lite"/>
    </source>
</evidence>
<evidence type="ECO:0000256" key="4">
    <source>
        <dbReference type="ARBA" id="ARBA00022989"/>
    </source>
</evidence>
<keyword evidence="5 7" id="KW-0472">Membrane</keyword>
<comment type="caution">
    <text evidence="8">The sequence shown here is derived from an EMBL/GenBank/DDBJ whole genome shotgun (WGS) entry which is preliminary data.</text>
</comment>
<keyword evidence="9" id="KW-1185">Reference proteome</keyword>
<feature type="compositionally biased region" description="Polar residues" evidence="6">
    <location>
        <begin position="488"/>
        <end position="502"/>
    </location>
</feature>
<evidence type="ECO:0000256" key="7">
    <source>
        <dbReference type="SAM" id="Phobius"/>
    </source>
</evidence>
<evidence type="ECO:0008006" key="10">
    <source>
        <dbReference type="Google" id="ProtNLM"/>
    </source>
</evidence>
<dbReference type="PANTHER" id="PTHR21320:SF3">
    <property type="entry name" value="CYTOCHROME C OXIDASE ASSEMBLY PROTEIN COX11, MITOCHONDRIAL-RELATED"/>
    <property type="match status" value="1"/>
</dbReference>
<evidence type="ECO:0000256" key="5">
    <source>
        <dbReference type="ARBA" id="ARBA00023136"/>
    </source>
</evidence>